<dbReference type="KEGG" id="afy:BW247_11935"/>
<dbReference type="SUPFAM" id="SSF101327">
    <property type="entry name" value="YgfB-like"/>
    <property type="match status" value="1"/>
</dbReference>
<proteinExistence type="inferred from homology"/>
<accession>A0A1P8UIQ0</accession>
<dbReference type="InterPro" id="IPR036255">
    <property type="entry name" value="YgfB-like_sf"/>
</dbReference>
<dbReference type="InterPro" id="IPR011978">
    <property type="entry name" value="YgfB-like"/>
</dbReference>
<name>A0A1P8UIQ0_9GAMM</name>
<evidence type="ECO:0008006" key="4">
    <source>
        <dbReference type="Google" id="ProtNLM"/>
    </source>
</evidence>
<dbReference type="OrthoDB" id="9783391at2"/>
<evidence type="ECO:0000313" key="2">
    <source>
        <dbReference type="EMBL" id="APZ43713.1"/>
    </source>
</evidence>
<dbReference type="PANTHER" id="PTHR37528">
    <property type="entry name" value="UPF0149 PROTEIN YGFB"/>
    <property type="match status" value="1"/>
</dbReference>
<dbReference type="Pfam" id="PF03695">
    <property type="entry name" value="UPF0149"/>
    <property type="match status" value="1"/>
</dbReference>
<reference evidence="2 3" key="1">
    <citation type="submission" date="2017-01" db="EMBL/GenBank/DDBJ databases">
        <title>Draft sequence of Acidihalobacter ferrooxidans strain DSM 14175 (strain V8).</title>
        <authorList>
            <person name="Khaleque H.N."/>
            <person name="Ramsay J.P."/>
            <person name="Murphy R.J.T."/>
            <person name="Kaksonen A.H."/>
            <person name="Boxall N.J."/>
            <person name="Watkin E.L.J."/>
        </authorList>
    </citation>
    <scope>NUCLEOTIDE SEQUENCE [LARGE SCALE GENOMIC DNA]</scope>
    <source>
        <strain evidence="2 3">V8</strain>
    </source>
</reference>
<dbReference type="RefSeq" id="WP_076837349.1">
    <property type="nucleotide sequence ID" value="NZ_CP019434.1"/>
</dbReference>
<dbReference type="STRING" id="1765967.BW247_11935"/>
<dbReference type="EMBL" id="CP019434">
    <property type="protein sequence ID" value="APZ43713.1"/>
    <property type="molecule type" value="Genomic_DNA"/>
</dbReference>
<dbReference type="GO" id="GO:0005829">
    <property type="term" value="C:cytosol"/>
    <property type="evidence" value="ECO:0007669"/>
    <property type="project" value="TreeGrafter"/>
</dbReference>
<dbReference type="PANTHER" id="PTHR37528:SF1">
    <property type="entry name" value="UPF0149 PROTEIN YGFB"/>
    <property type="match status" value="1"/>
</dbReference>
<evidence type="ECO:0000256" key="1">
    <source>
        <dbReference type="ARBA" id="ARBA00038308"/>
    </source>
</evidence>
<sequence>MGDPYAILAMQMSRSGAELDPAEAHGLLCGLLAVDVAAPAERCLAEVIKGVDPEDANAGVTRRLMEALIKQARAGLVDEDFEFQPLLPAMDRPLGERVRALAHWCEGFVAGIGLAGMSAQRAASLPDAVSEFIRDVGEIARVAFETDEDEDDEQAYAELLEYVRVGVVLVGDELCPPAAPVPGVH</sequence>
<dbReference type="Gene3D" id="1.20.120.740">
    <property type="entry name" value="YgfB uncharacterised protein family UPF0149, PF03695"/>
    <property type="match status" value="1"/>
</dbReference>
<dbReference type="Proteomes" id="UP000243807">
    <property type="component" value="Chromosome"/>
</dbReference>
<keyword evidence="3" id="KW-1185">Reference proteome</keyword>
<dbReference type="AlphaFoldDB" id="A0A1P8UIQ0"/>
<gene>
    <name evidence="2" type="ORF">BW247_11935</name>
</gene>
<comment type="similarity">
    <text evidence="1">Belongs to the UPF0149 family.</text>
</comment>
<organism evidence="2 3">
    <name type="scientific">Acidihalobacter ferrooxydans</name>
    <dbReference type="NCBI Taxonomy" id="1765967"/>
    <lineage>
        <taxon>Bacteria</taxon>
        <taxon>Pseudomonadati</taxon>
        <taxon>Pseudomonadota</taxon>
        <taxon>Gammaproteobacteria</taxon>
        <taxon>Chromatiales</taxon>
        <taxon>Ectothiorhodospiraceae</taxon>
        <taxon>Acidihalobacter</taxon>
    </lineage>
</organism>
<evidence type="ECO:0000313" key="3">
    <source>
        <dbReference type="Proteomes" id="UP000243807"/>
    </source>
</evidence>
<protein>
    <recommendedName>
        <fullName evidence="4">YecA family protein</fullName>
    </recommendedName>
</protein>